<evidence type="ECO:0000256" key="1">
    <source>
        <dbReference type="SAM" id="MobiDB-lite"/>
    </source>
</evidence>
<feature type="region of interest" description="Disordered" evidence="1">
    <location>
        <begin position="1"/>
        <end position="28"/>
    </location>
</feature>
<name>A0A1R1XHF0_9FUNG</name>
<proteinExistence type="predicted"/>
<organism evidence="2 3">
    <name type="scientific">Smittium culicis</name>
    <dbReference type="NCBI Taxonomy" id="133412"/>
    <lineage>
        <taxon>Eukaryota</taxon>
        <taxon>Fungi</taxon>
        <taxon>Fungi incertae sedis</taxon>
        <taxon>Zoopagomycota</taxon>
        <taxon>Kickxellomycotina</taxon>
        <taxon>Harpellomycetes</taxon>
        <taxon>Harpellales</taxon>
        <taxon>Legeriomycetaceae</taxon>
        <taxon>Smittium</taxon>
    </lineage>
</organism>
<dbReference type="AlphaFoldDB" id="A0A1R1XHF0"/>
<comment type="caution">
    <text evidence="2">The sequence shown here is derived from an EMBL/GenBank/DDBJ whole genome shotgun (WGS) entry which is preliminary data.</text>
</comment>
<gene>
    <name evidence="2" type="ORF">AYI69_g8754</name>
</gene>
<reference evidence="3" key="1">
    <citation type="submission" date="2017-01" db="EMBL/GenBank/DDBJ databases">
        <authorList>
            <person name="Wang Y."/>
            <person name="White M."/>
            <person name="Kvist S."/>
            <person name="Moncalvo J.-M."/>
        </authorList>
    </citation>
    <scope>NUCLEOTIDE SEQUENCE [LARGE SCALE GENOMIC DNA]</scope>
    <source>
        <strain evidence="3">ID-206-W2</strain>
    </source>
</reference>
<evidence type="ECO:0000313" key="2">
    <source>
        <dbReference type="EMBL" id="OMJ14050.1"/>
    </source>
</evidence>
<keyword evidence="3" id="KW-1185">Reference proteome</keyword>
<evidence type="ECO:0008006" key="4">
    <source>
        <dbReference type="Google" id="ProtNLM"/>
    </source>
</evidence>
<protein>
    <recommendedName>
        <fullName evidence="4">Core-binding (CB) domain-containing protein</fullName>
    </recommendedName>
</protein>
<feature type="compositionally biased region" description="Polar residues" evidence="1">
    <location>
        <begin position="10"/>
        <end position="24"/>
    </location>
</feature>
<dbReference type="OrthoDB" id="2387460at2759"/>
<accession>A0A1R1XHF0</accession>
<evidence type="ECO:0000313" key="3">
    <source>
        <dbReference type="Proteomes" id="UP000187429"/>
    </source>
</evidence>
<dbReference type="Proteomes" id="UP000187429">
    <property type="component" value="Unassembled WGS sequence"/>
</dbReference>
<sequence length="237" mass="26449">MELDIPGGTESPQRTSNTNLSNPVMENGNMVPGSLETISLPTDITTGNHCNTRPKKWKITAIEQQELASYGVDNQRIFLKTQGLSDSAINIIVSKEQSVSDDLAFVVNYLAHLFTTRKLSVNTIKSYKSAILNLVADPRTMENSHCMKEFLKAIEETEIKSFVNPVINITPVIEKLHEWGENNKLDIMKLTTKCCWLLALCGFLRASDIHRIDDARSTMCNGTVNIVNIAPKEKRKG</sequence>
<dbReference type="EMBL" id="LSSM01004811">
    <property type="protein sequence ID" value="OMJ14050.1"/>
    <property type="molecule type" value="Genomic_DNA"/>
</dbReference>